<name>A0A7S4UDY4_9DINO</name>
<reference evidence="2" key="1">
    <citation type="submission" date="2021-01" db="EMBL/GenBank/DDBJ databases">
        <authorList>
            <person name="Corre E."/>
            <person name="Pelletier E."/>
            <person name="Niang G."/>
            <person name="Scheremetjew M."/>
            <person name="Finn R."/>
            <person name="Kale V."/>
            <person name="Holt S."/>
            <person name="Cochrane G."/>
            <person name="Meng A."/>
            <person name="Brown T."/>
            <person name="Cohen L."/>
        </authorList>
    </citation>
    <scope>NUCLEOTIDE SEQUENCE</scope>
    <source>
        <strain evidence="2">CCMP3105</strain>
    </source>
</reference>
<gene>
    <name evidence="2" type="ORF">AMON00008_LOCUS14159</name>
</gene>
<sequence length="921" mass="103241">MFDFDETFELEPDANCTCPGGGKAAGDDQTAGGASADGGEPEVVYEGPPKIAVEVEVELRHMFSSDFEAKQADEEMGVLGVLMLVDLCVPCSVVERVSVNFVDALHCAHASCREAFAASAQSDAEWRAFSVQIWWVFKFLACFARMRFEARARATFQSLIDLLLQPAASALAVARAWCSASLDGDAEALAQVRQGAWSVLQLLAKSLREASTMLATPDRVARRAALANLEQLDRRLSSPLDAPPGGSDADWIALTLLPVVPRLHVLHLPEHLGPKVLLELRAALADPILPSEVPHVREAFGQSCTGLAILALLKRGLSVRGEDFLEPQVRLREVRHERFWVHSHAVGRKLCRSVDQPPSRMRPPAGVILSRSMSLRVGEKVCAFYDASQHPDGCRYVCVRKWPKAFPLLGLTSGWLPATVLGQIDPDDWHVEGYGRVRVRFDADFCDPVGLNWLLRHSAKDKKDFDPRQLLAEAEIADVRFWHQGRRCRLSSTYCHGIELTVPVGLVRHAEPPEPLLSILCFRWYDYWSDAGLSDYMVTNDGMLAELLSGPRSVRRQLPGEYEVYTAFVKDTEDLERLSPQSLRGMLRGQHLVAWYFLWPVVCGKGARDPGSVGEREFFLTCQRMERSGIRTGWPHASHLYRQLCGKLWIPQMCLCKRYRVPPTTRVHFAEFRRRPLEAAKRALGWLMKLRATLWGKEAVQLDEFRGVAKLGFSWCGGDVLPFQGLDGLVQSLERLFGRPQCEQTVCLVQERVLDVVGEFRVLCFHDRSRGSFHKEPVWVFNCKRDRHHVHDCDVGDFTVASATAVPEQAVARMLFKGDAEAQRTAEREALRLAGHWLQWFLTESPEPPQCTRIDFLVARGEAKSVEVWTCEVGECGASLCSVEVHGRNAVAVNYAMQLDRSGRFPTPLPKTMPRNYGWKS</sequence>
<dbReference type="AlphaFoldDB" id="A0A7S4UDY4"/>
<evidence type="ECO:0000256" key="1">
    <source>
        <dbReference type="SAM" id="MobiDB-lite"/>
    </source>
</evidence>
<evidence type="ECO:0000313" key="2">
    <source>
        <dbReference type="EMBL" id="CAE4574540.1"/>
    </source>
</evidence>
<dbReference type="EMBL" id="HBNR01021264">
    <property type="protein sequence ID" value="CAE4574540.1"/>
    <property type="molecule type" value="Transcribed_RNA"/>
</dbReference>
<proteinExistence type="predicted"/>
<accession>A0A7S4UDY4</accession>
<organism evidence="2">
    <name type="scientific">Alexandrium monilatum</name>
    <dbReference type="NCBI Taxonomy" id="311494"/>
    <lineage>
        <taxon>Eukaryota</taxon>
        <taxon>Sar</taxon>
        <taxon>Alveolata</taxon>
        <taxon>Dinophyceae</taxon>
        <taxon>Gonyaulacales</taxon>
        <taxon>Pyrocystaceae</taxon>
        <taxon>Alexandrium</taxon>
    </lineage>
</organism>
<protein>
    <submittedName>
        <fullName evidence="2">Uncharacterized protein</fullName>
    </submittedName>
</protein>
<feature type="region of interest" description="Disordered" evidence="1">
    <location>
        <begin position="19"/>
        <end position="42"/>
    </location>
</feature>